<keyword evidence="2" id="KW-1185">Reference proteome</keyword>
<evidence type="ECO:0000313" key="2">
    <source>
        <dbReference type="Proteomes" id="UP000024635"/>
    </source>
</evidence>
<comment type="caution">
    <text evidence="1">The sequence shown here is derived from an EMBL/GenBank/DDBJ whole genome shotgun (WGS) entry which is preliminary data.</text>
</comment>
<name>A0A016U9F8_9BILA</name>
<accession>A0A016U9F8</accession>
<proteinExistence type="predicted"/>
<dbReference type="EMBL" id="JARK01001385">
    <property type="protein sequence ID" value="EYC11949.1"/>
    <property type="molecule type" value="Genomic_DNA"/>
</dbReference>
<dbReference type="OrthoDB" id="5853327at2759"/>
<sequence length="246" mass="27916">MDIQYKTFDIIQDYLLCFTFLTIRDDKVINTSNASPQSFLNSDTPTDLLFLPLFSSKNEYRITGCKALSTYFTGRRSGCGTSVCKAHRWMSESYIIFCSTISPGVNSELYRSSRYMFSPTFGLTLEDLEMIKDHLVANGNFGESQQVSFKWLTNNITILPCLLPQSGSNLEHLIGKEYLYVKDALLALDELTRYGVVSAEELAASDDARLLARSHHLDRLTFHSLANVIRNIIKDRPETNTILYMS</sequence>
<gene>
    <name evidence="1" type="primary">Acey_s0049.g1868</name>
    <name evidence="1" type="ORF">Y032_0049g1868</name>
</gene>
<organism evidence="1 2">
    <name type="scientific">Ancylostoma ceylanicum</name>
    <dbReference type="NCBI Taxonomy" id="53326"/>
    <lineage>
        <taxon>Eukaryota</taxon>
        <taxon>Metazoa</taxon>
        <taxon>Ecdysozoa</taxon>
        <taxon>Nematoda</taxon>
        <taxon>Chromadorea</taxon>
        <taxon>Rhabditida</taxon>
        <taxon>Rhabditina</taxon>
        <taxon>Rhabditomorpha</taxon>
        <taxon>Strongyloidea</taxon>
        <taxon>Ancylostomatidae</taxon>
        <taxon>Ancylostomatinae</taxon>
        <taxon>Ancylostoma</taxon>
    </lineage>
</organism>
<evidence type="ECO:0000313" key="1">
    <source>
        <dbReference type="EMBL" id="EYC11949.1"/>
    </source>
</evidence>
<protein>
    <submittedName>
        <fullName evidence="1">Uncharacterized protein</fullName>
    </submittedName>
</protein>
<reference evidence="2" key="1">
    <citation type="journal article" date="2015" name="Nat. Genet.">
        <title>The genome and transcriptome of the zoonotic hookworm Ancylostoma ceylanicum identify infection-specific gene families.</title>
        <authorList>
            <person name="Schwarz E.M."/>
            <person name="Hu Y."/>
            <person name="Antoshechkin I."/>
            <person name="Miller M.M."/>
            <person name="Sternberg P.W."/>
            <person name="Aroian R.V."/>
        </authorList>
    </citation>
    <scope>NUCLEOTIDE SEQUENCE</scope>
    <source>
        <strain evidence="2">HY135</strain>
    </source>
</reference>
<dbReference type="AlphaFoldDB" id="A0A016U9F8"/>
<dbReference type="Proteomes" id="UP000024635">
    <property type="component" value="Unassembled WGS sequence"/>
</dbReference>